<name>A0A8S5LKM6_9CAUD</name>
<reference evidence="1" key="1">
    <citation type="journal article" date="2021" name="Proc. Natl. Acad. Sci. U.S.A.">
        <title>A Catalog of Tens of Thousands of Viruses from Human Metagenomes Reveals Hidden Associations with Chronic Diseases.</title>
        <authorList>
            <person name="Tisza M.J."/>
            <person name="Buck C.B."/>
        </authorList>
    </citation>
    <scope>NUCLEOTIDE SEQUENCE</scope>
    <source>
        <strain evidence="1">Ctvod4</strain>
    </source>
</reference>
<organism evidence="1">
    <name type="scientific">Siphoviridae sp. ctvod4</name>
    <dbReference type="NCBI Taxonomy" id="2827595"/>
    <lineage>
        <taxon>Viruses</taxon>
        <taxon>Duplodnaviria</taxon>
        <taxon>Heunggongvirae</taxon>
        <taxon>Uroviricota</taxon>
        <taxon>Caudoviricetes</taxon>
    </lineage>
</organism>
<evidence type="ECO:0000313" key="1">
    <source>
        <dbReference type="EMBL" id="DAD70636.1"/>
    </source>
</evidence>
<protein>
    <submittedName>
        <fullName evidence="1">Uncharacterized protein</fullName>
    </submittedName>
</protein>
<sequence length="158" mass="19192">MTKMKNNNYPTWLVPIEIAKELKGIGFDELTLFHYYENDFDVTIETNSYYDEGEAQGYLHFYISAFKEENFNKDKKCISLPTWEQVFAWFREKGYESYIRLESHSHFDEGNYYYFEITKPNLYRINQLDWQGDFDDYNEVQEALVKALIRTYKQEQLK</sequence>
<dbReference type="EMBL" id="BK015869">
    <property type="protein sequence ID" value="DAD70636.1"/>
    <property type="molecule type" value="Genomic_DNA"/>
</dbReference>
<accession>A0A8S5LKM6</accession>
<proteinExistence type="predicted"/>